<dbReference type="Gene3D" id="1.10.490.50">
    <property type="entry name" value="Antibiotic binding domain of TipA-like multidrug resistance regulators"/>
    <property type="match status" value="1"/>
</dbReference>
<dbReference type="eggNOG" id="COG0789">
    <property type="taxonomic scope" value="Bacteria"/>
</dbReference>
<dbReference type="PANTHER" id="PTHR30204:SF90">
    <property type="entry name" value="HTH-TYPE TRANSCRIPTIONAL ACTIVATOR MTA"/>
    <property type="match status" value="1"/>
</dbReference>
<dbReference type="CDD" id="cd01106">
    <property type="entry name" value="HTH_TipAL-Mta"/>
    <property type="match status" value="1"/>
</dbReference>
<reference evidence="6 7" key="1">
    <citation type="submission" date="2017-06" db="EMBL/GenBank/DDBJ databases">
        <authorList>
            <consortium name="Pathogen Informatics"/>
        </authorList>
    </citation>
    <scope>NUCLEOTIDE SEQUENCE [LARGE SCALE GENOMIC DNA]</scope>
    <source>
        <strain evidence="6 7">NCTC13788</strain>
    </source>
</reference>
<name>A0A239SWK0_9STRE</name>
<keyword evidence="3" id="KW-0010">Activator</keyword>
<dbReference type="STRING" id="1123308.GCA_000380085_01708"/>
<feature type="domain" description="HTH merR-type" evidence="5">
    <location>
        <begin position="1"/>
        <end position="70"/>
    </location>
</feature>
<keyword evidence="4" id="KW-0804">Transcription</keyword>
<dbReference type="InterPro" id="IPR012925">
    <property type="entry name" value="TipAS_dom"/>
</dbReference>
<dbReference type="SMART" id="SM00422">
    <property type="entry name" value="HTH_MERR"/>
    <property type="match status" value="1"/>
</dbReference>
<evidence type="ECO:0000313" key="7">
    <source>
        <dbReference type="Proteomes" id="UP000215185"/>
    </source>
</evidence>
<dbReference type="AlphaFoldDB" id="A0A239SWK0"/>
<dbReference type="OrthoDB" id="9814833at2"/>
<dbReference type="RefSeq" id="WP_018374245.1">
    <property type="nucleotide sequence ID" value="NZ_LT906439.1"/>
</dbReference>
<dbReference type="PANTHER" id="PTHR30204">
    <property type="entry name" value="REDOX-CYCLING DRUG-SENSING TRANSCRIPTIONAL ACTIVATOR SOXR"/>
    <property type="match status" value="1"/>
</dbReference>
<dbReference type="InterPro" id="IPR036244">
    <property type="entry name" value="TipA-like_antibiotic-bd"/>
</dbReference>
<dbReference type="Gene3D" id="1.10.1660.10">
    <property type="match status" value="1"/>
</dbReference>
<evidence type="ECO:0000256" key="3">
    <source>
        <dbReference type="ARBA" id="ARBA00023159"/>
    </source>
</evidence>
<evidence type="ECO:0000313" key="6">
    <source>
        <dbReference type="EMBL" id="SNU89218.1"/>
    </source>
</evidence>
<keyword evidence="2" id="KW-0238">DNA-binding</keyword>
<evidence type="ECO:0000259" key="5">
    <source>
        <dbReference type="PROSITE" id="PS50937"/>
    </source>
</evidence>
<keyword evidence="1" id="KW-0805">Transcription regulation</keyword>
<dbReference type="PROSITE" id="PS50937">
    <property type="entry name" value="HTH_MERR_2"/>
    <property type="match status" value="1"/>
</dbReference>
<dbReference type="InterPro" id="IPR000551">
    <property type="entry name" value="MerR-type_HTH_dom"/>
</dbReference>
<evidence type="ECO:0000256" key="1">
    <source>
        <dbReference type="ARBA" id="ARBA00023015"/>
    </source>
</evidence>
<sequence>MRTVKEISQLTGVSVRTLHYYDQIDLLKPSRVAENGYRYYNDEALVSLQEILLFRELDFPLKTIKEILKDQSYDRDQALSDQIRWLEIKKDRLEAIIRHAKSLQGKGGAFMTFIAYDKSELESFQAEAKERWGKTAAYQAFEEKISDDQFVNMQSQMGDIMADFGKLRNKSASDPVAQAQVKVLQDYISDHFYPCTPEILAGLGQMYVSDNRFTRFIDQAGGEGTAAFVSCAIETYCQ</sequence>
<keyword evidence="7" id="KW-1185">Reference proteome</keyword>
<dbReference type="InterPro" id="IPR009061">
    <property type="entry name" value="DNA-bd_dom_put_sf"/>
</dbReference>
<evidence type="ECO:0000256" key="2">
    <source>
        <dbReference type="ARBA" id="ARBA00023125"/>
    </source>
</evidence>
<dbReference type="GO" id="GO:0003677">
    <property type="term" value="F:DNA binding"/>
    <property type="evidence" value="ECO:0007669"/>
    <property type="project" value="UniProtKB-KW"/>
</dbReference>
<dbReference type="EMBL" id="LT906439">
    <property type="protein sequence ID" value="SNU89218.1"/>
    <property type="molecule type" value="Genomic_DNA"/>
</dbReference>
<accession>A0A239SWK0</accession>
<dbReference type="Proteomes" id="UP000215185">
    <property type="component" value="Chromosome 1"/>
</dbReference>
<dbReference type="GO" id="GO:0003700">
    <property type="term" value="F:DNA-binding transcription factor activity"/>
    <property type="evidence" value="ECO:0007669"/>
    <property type="project" value="InterPro"/>
</dbReference>
<organism evidence="6 7">
    <name type="scientific">Streptococcus merionis</name>
    <dbReference type="NCBI Taxonomy" id="400065"/>
    <lineage>
        <taxon>Bacteria</taxon>
        <taxon>Bacillati</taxon>
        <taxon>Bacillota</taxon>
        <taxon>Bacilli</taxon>
        <taxon>Lactobacillales</taxon>
        <taxon>Streptococcaceae</taxon>
        <taxon>Streptococcus</taxon>
    </lineage>
</organism>
<gene>
    <name evidence="6" type="primary">tipA_2</name>
    <name evidence="6" type="ORF">SAMEA4412692_01406</name>
</gene>
<dbReference type="InterPro" id="IPR047057">
    <property type="entry name" value="MerR_fam"/>
</dbReference>
<proteinExistence type="predicted"/>
<dbReference type="SUPFAM" id="SSF89082">
    <property type="entry name" value="Antibiotic binding domain of TipA-like multidrug resistance regulators"/>
    <property type="match status" value="1"/>
</dbReference>
<dbReference type="Pfam" id="PF07739">
    <property type="entry name" value="TipAS"/>
    <property type="match status" value="1"/>
</dbReference>
<dbReference type="Pfam" id="PF13411">
    <property type="entry name" value="MerR_1"/>
    <property type="match status" value="1"/>
</dbReference>
<evidence type="ECO:0000256" key="4">
    <source>
        <dbReference type="ARBA" id="ARBA00023163"/>
    </source>
</evidence>
<dbReference type="SUPFAM" id="SSF46955">
    <property type="entry name" value="Putative DNA-binding domain"/>
    <property type="match status" value="1"/>
</dbReference>
<protein>
    <submittedName>
        <fullName evidence="6">Transcriptional activator</fullName>
    </submittedName>
</protein>
<dbReference type="KEGG" id="smen:SAMEA4412692_1406"/>